<keyword evidence="3" id="KW-0804">Transcription</keyword>
<dbReference type="Gene3D" id="1.10.10.10">
    <property type="entry name" value="Winged helix-like DNA-binding domain superfamily/Winged helix DNA-binding domain"/>
    <property type="match status" value="1"/>
</dbReference>
<evidence type="ECO:0000256" key="2">
    <source>
        <dbReference type="ARBA" id="ARBA00023125"/>
    </source>
</evidence>
<evidence type="ECO:0000259" key="5">
    <source>
        <dbReference type="PROSITE" id="PS51063"/>
    </source>
</evidence>
<dbReference type="GO" id="GO:0005829">
    <property type="term" value="C:cytosol"/>
    <property type="evidence" value="ECO:0007669"/>
    <property type="project" value="TreeGrafter"/>
</dbReference>
<dbReference type="KEGG" id="nhu:H0264_02070"/>
<evidence type="ECO:0000256" key="1">
    <source>
        <dbReference type="ARBA" id="ARBA00023015"/>
    </source>
</evidence>
<dbReference type="CDD" id="cd00038">
    <property type="entry name" value="CAP_ED"/>
    <property type="match status" value="1"/>
</dbReference>
<feature type="domain" description="Cyclic nucleotide-binding" evidence="4">
    <location>
        <begin position="13"/>
        <end position="134"/>
    </location>
</feature>
<dbReference type="InterPro" id="IPR014710">
    <property type="entry name" value="RmlC-like_jellyroll"/>
</dbReference>
<dbReference type="InterPro" id="IPR050397">
    <property type="entry name" value="Env_Response_Regulators"/>
</dbReference>
<dbReference type="PROSITE" id="PS00889">
    <property type="entry name" value="CNMP_BINDING_2"/>
    <property type="match status" value="1"/>
</dbReference>
<dbReference type="EMBL" id="CP059399">
    <property type="protein sequence ID" value="QLY31197.1"/>
    <property type="molecule type" value="Genomic_DNA"/>
</dbReference>
<feature type="domain" description="HTH crp-type" evidence="5">
    <location>
        <begin position="148"/>
        <end position="219"/>
    </location>
</feature>
<dbReference type="InterPro" id="IPR036390">
    <property type="entry name" value="WH_DNA-bd_sf"/>
</dbReference>
<dbReference type="GO" id="GO:0003677">
    <property type="term" value="F:DNA binding"/>
    <property type="evidence" value="ECO:0007669"/>
    <property type="project" value="UniProtKB-KW"/>
</dbReference>
<dbReference type="SMART" id="SM00100">
    <property type="entry name" value="cNMP"/>
    <property type="match status" value="1"/>
</dbReference>
<dbReference type="Pfam" id="PF13545">
    <property type="entry name" value="HTH_Crp_2"/>
    <property type="match status" value="1"/>
</dbReference>
<keyword evidence="7" id="KW-1185">Reference proteome</keyword>
<evidence type="ECO:0000313" key="6">
    <source>
        <dbReference type="EMBL" id="QLY31197.1"/>
    </source>
</evidence>
<organism evidence="6 7">
    <name type="scientific">Nocardia huaxiensis</name>
    <dbReference type="NCBI Taxonomy" id="2755382"/>
    <lineage>
        <taxon>Bacteria</taxon>
        <taxon>Bacillati</taxon>
        <taxon>Actinomycetota</taxon>
        <taxon>Actinomycetes</taxon>
        <taxon>Mycobacteriales</taxon>
        <taxon>Nocardiaceae</taxon>
        <taxon>Nocardia</taxon>
    </lineage>
</organism>
<evidence type="ECO:0000256" key="3">
    <source>
        <dbReference type="ARBA" id="ARBA00023163"/>
    </source>
</evidence>
<gene>
    <name evidence="6" type="ORF">H0264_02070</name>
</gene>
<evidence type="ECO:0000313" key="7">
    <source>
        <dbReference type="Proteomes" id="UP000515512"/>
    </source>
</evidence>
<dbReference type="SUPFAM" id="SSF51206">
    <property type="entry name" value="cAMP-binding domain-like"/>
    <property type="match status" value="1"/>
</dbReference>
<dbReference type="SUPFAM" id="SSF46785">
    <property type="entry name" value="Winged helix' DNA-binding domain"/>
    <property type="match status" value="1"/>
</dbReference>
<dbReference type="PANTHER" id="PTHR24567">
    <property type="entry name" value="CRP FAMILY TRANSCRIPTIONAL REGULATORY PROTEIN"/>
    <property type="match status" value="1"/>
</dbReference>
<dbReference type="PROSITE" id="PS51063">
    <property type="entry name" value="HTH_CRP_2"/>
    <property type="match status" value="1"/>
</dbReference>
<keyword evidence="2" id="KW-0238">DNA-binding</keyword>
<dbReference type="InterPro" id="IPR018488">
    <property type="entry name" value="cNMP-bd_CS"/>
</dbReference>
<dbReference type="InterPro" id="IPR012318">
    <property type="entry name" value="HTH_CRP"/>
</dbReference>
<dbReference type="GO" id="GO:0003700">
    <property type="term" value="F:DNA-binding transcription factor activity"/>
    <property type="evidence" value="ECO:0007669"/>
    <property type="project" value="TreeGrafter"/>
</dbReference>
<proteinExistence type="predicted"/>
<dbReference type="SMART" id="SM00419">
    <property type="entry name" value="HTH_CRP"/>
    <property type="match status" value="1"/>
</dbReference>
<dbReference type="Proteomes" id="UP000515512">
    <property type="component" value="Chromosome"/>
</dbReference>
<dbReference type="InterPro" id="IPR018490">
    <property type="entry name" value="cNMP-bd_dom_sf"/>
</dbReference>
<dbReference type="AlphaFoldDB" id="A0A7D6VES8"/>
<evidence type="ECO:0000259" key="4">
    <source>
        <dbReference type="PROSITE" id="PS50042"/>
    </source>
</evidence>
<dbReference type="PANTHER" id="PTHR24567:SF74">
    <property type="entry name" value="HTH-TYPE TRANSCRIPTIONAL REGULATOR ARCR"/>
    <property type="match status" value="1"/>
</dbReference>
<accession>A0A7D6VES8</accession>
<dbReference type="Gene3D" id="2.60.120.10">
    <property type="entry name" value="Jelly Rolls"/>
    <property type="match status" value="1"/>
</dbReference>
<reference evidence="6 7" key="1">
    <citation type="submission" date="2020-07" db="EMBL/GenBank/DDBJ databases">
        <authorList>
            <person name="Zhuang K."/>
            <person name="Ran Y."/>
        </authorList>
    </citation>
    <scope>NUCLEOTIDE SEQUENCE [LARGE SCALE GENOMIC DNA]</scope>
    <source>
        <strain evidence="6 7">WCH-YHL-001</strain>
    </source>
</reference>
<dbReference type="InterPro" id="IPR000595">
    <property type="entry name" value="cNMP-bd_dom"/>
</dbReference>
<dbReference type="InterPro" id="IPR036388">
    <property type="entry name" value="WH-like_DNA-bd_sf"/>
</dbReference>
<keyword evidence="1" id="KW-0805">Transcription regulation</keyword>
<dbReference type="Pfam" id="PF00027">
    <property type="entry name" value="cNMP_binding"/>
    <property type="match status" value="1"/>
</dbReference>
<name>A0A7D6VES8_9NOCA</name>
<protein>
    <submittedName>
        <fullName evidence="6">Crp/Fnr family transcriptional regulator</fullName>
    </submittedName>
</protein>
<sequence length="226" mass="25278">MSRRGSRVTQFELLDALSPNEQREFIAACTPRRFRRRDIVCHEGDPGDCLHLITTGRLIVRVTTPLGHTATLTILGPGEMFGEQALLSPDARRTATIVAVTDAATLTLNRVQLERLRAEHPQVERFLTNSLAAQVRRLSASVLEALYLPVETRVLRRLSHLARVYGDENGRPAQIRLTQEDLASMAGTTRATANKVLRELEEQGVVRLSRGSVTVLDRARLERRAR</sequence>
<dbReference type="PROSITE" id="PS50042">
    <property type="entry name" value="CNMP_BINDING_3"/>
    <property type="match status" value="1"/>
</dbReference>